<dbReference type="OMA" id="CWISATT"/>
<dbReference type="InterPro" id="IPR051127">
    <property type="entry name" value="Fungal_SecMet_Regulators"/>
</dbReference>
<dbReference type="GO" id="GO:0003677">
    <property type="term" value="F:DNA binding"/>
    <property type="evidence" value="ECO:0007669"/>
    <property type="project" value="UniProtKB-KW"/>
</dbReference>
<gene>
    <name evidence="7" type="ORF">HMPREF1120_07354</name>
</gene>
<dbReference type="CDD" id="cd00067">
    <property type="entry name" value="GAL4"/>
    <property type="match status" value="1"/>
</dbReference>
<dbReference type="InParanoid" id="H6C6L7"/>
<dbReference type="GeneID" id="20311993"/>
<dbReference type="PANTHER" id="PTHR47424">
    <property type="entry name" value="REGULATORY PROTEIN GAL4"/>
    <property type="match status" value="1"/>
</dbReference>
<dbReference type="Pfam" id="PF00172">
    <property type="entry name" value="Zn_clus"/>
    <property type="match status" value="1"/>
</dbReference>
<dbReference type="Proteomes" id="UP000007304">
    <property type="component" value="Unassembled WGS sequence"/>
</dbReference>
<sequence length="688" mass="75882">MLQETVRSEAASRPLAPRSELPQRPRPRDHRLRVSHACEGCRLKKVRCNGVRPACGRCSSLSLECQYGFARFARTRQLIKDLTTKVEQYESILTSAKGGVSEEIVDAPLVQPQPSETPSSNKSVVSSDSPTYALAKDIGSNHSERATDSLRSTRSGSSSESSSGTDSHELTPQSNPPQHKANPNTSTGPYDGCTSRKPLPDWAANHAQMVENLLRPPRHVLEEAVRCFLDGSAILFNYFSEEERSSLFDIAYSESLSAEQSISPTVALCQLSAVAATGCQYYPEHFDDATRTAFLSIVKVTLDDCIEASGVAAVRVMALLCMYFTFEKRISALTYAESGLRIARAHGIVDDRSRISDSSPWKRIVSSLVFLDCWISATTGHMPEALSSGETQSPLLFELGTSGLTIDIVQNEMTKAAVLSALIMRDVHHAKCAIVTRETLAMYRSRLEEWLLNLPDFMKLAHLVDGVETDKNIRAVFLVHLLFMHTLMLLYRSELVALAHTSQAEAKAEAEKAFITAQEFLDPCLWSARQVGRILKIAQSQGLVLSKCWMFINTSYCTANVLLYFSANRLLYQQPNSGEIETTTTVEDDLAATAICIDVLEFCGRYDDVAKQYLATIAPLNNELQDIFRRLAAQSSSIPDESDAESLRRVISSSANYLIHPSPSSTSSGSTVGFLQGARFNFHSPMMK</sequence>
<proteinExistence type="predicted"/>
<feature type="compositionally biased region" description="Low complexity" evidence="5">
    <location>
        <begin position="149"/>
        <end position="165"/>
    </location>
</feature>
<dbReference type="InterPro" id="IPR036864">
    <property type="entry name" value="Zn2-C6_fun-type_DNA-bd_sf"/>
</dbReference>
<feature type="compositionally biased region" description="Low complexity" evidence="5">
    <location>
        <begin position="116"/>
        <end position="131"/>
    </location>
</feature>
<dbReference type="Gene3D" id="4.10.240.10">
    <property type="entry name" value="Zn(2)-C6 fungal-type DNA-binding domain"/>
    <property type="match status" value="1"/>
</dbReference>
<dbReference type="SMART" id="SM00066">
    <property type="entry name" value="GAL4"/>
    <property type="match status" value="1"/>
</dbReference>
<dbReference type="VEuPathDB" id="FungiDB:HMPREF1120_07354"/>
<dbReference type="RefSeq" id="XP_009159824.1">
    <property type="nucleotide sequence ID" value="XM_009161576.1"/>
</dbReference>
<dbReference type="GO" id="GO:0008270">
    <property type="term" value="F:zinc ion binding"/>
    <property type="evidence" value="ECO:0007669"/>
    <property type="project" value="InterPro"/>
</dbReference>
<feature type="region of interest" description="Disordered" evidence="5">
    <location>
        <begin position="1"/>
        <end position="30"/>
    </location>
</feature>
<evidence type="ECO:0000259" key="6">
    <source>
        <dbReference type="PROSITE" id="PS50048"/>
    </source>
</evidence>
<reference evidence="7" key="1">
    <citation type="submission" date="2011-07" db="EMBL/GenBank/DDBJ databases">
        <title>The Genome Sequence of Exophiala (Wangiella) dermatitidis NIH/UT8656.</title>
        <authorList>
            <consortium name="The Broad Institute Genome Sequencing Platform"/>
            <person name="Cuomo C."/>
            <person name="Wang Z."/>
            <person name="Hunicke-Smith S."/>
            <person name="Szanislo P.J."/>
            <person name="Earl A."/>
            <person name="Young S.K."/>
            <person name="Zeng Q."/>
            <person name="Gargeya S."/>
            <person name="Fitzgerald M."/>
            <person name="Haas B."/>
            <person name="Abouelleil A."/>
            <person name="Alvarado L."/>
            <person name="Arachchi H.M."/>
            <person name="Berlin A."/>
            <person name="Brown A."/>
            <person name="Chapman S.B."/>
            <person name="Chen Z."/>
            <person name="Dunbar C."/>
            <person name="Freedman E."/>
            <person name="Gearin G."/>
            <person name="Gellesch M."/>
            <person name="Goldberg J."/>
            <person name="Griggs A."/>
            <person name="Gujja S."/>
            <person name="Heiman D."/>
            <person name="Howarth C."/>
            <person name="Larson L."/>
            <person name="Lui A."/>
            <person name="MacDonald P.J.P."/>
            <person name="Montmayeur A."/>
            <person name="Murphy C."/>
            <person name="Neiman D."/>
            <person name="Pearson M."/>
            <person name="Priest M."/>
            <person name="Roberts A."/>
            <person name="Saif S."/>
            <person name="Shea T."/>
            <person name="Shenoy N."/>
            <person name="Sisk P."/>
            <person name="Stolte C."/>
            <person name="Sykes S."/>
            <person name="Wortman J."/>
            <person name="Nusbaum C."/>
            <person name="Birren B."/>
        </authorList>
    </citation>
    <scope>NUCLEOTIDE SEQUENCE</scope>
    <source>
        <strain evidence="7">NIH/UT8656</strain>
    </source>
</reference>
<dbReference type="PROSITE" id="PS50048">
    <property type="entry name" value="ZN2_CY6_FUNGAL_2"/>
    <property type="match status" value="1"/>
</dbReference>
<dbReference type="AlphaFoldDB" id="H6C6L7"/>
<evidence type="ECO:0000256" key="5">
    <source>
        <dbReference type="SAM" id="MobiDB-lite"/>
    </source>
</evidence>
<keyword evidence="8" id="KW-1185">Reference proteome</keyword>
<keyword evidence="3" id="KW-0804">Transcription</keyword>
<dbReference type="EMBL" id="JH226135">
    <property type="protein sequence ID" value="EHY59363.1"/>
    <property type="molecule type" value="Genomic_DNA"/>
</dbReference>
<dbReference type="eggNOG" id="ENOG502S6G9">
    <property type="taxonomic scope" value="Eukaryota"/>
</dbReference>
<evidence type="ECO:0000313" key="7">
    <source>
        <dbReference type="EMBL" id="EHY59363.1"/>
    </source>
</evidence>
<evidence type="ECO:0000256" key="3">
    <source>
        <dbReference type="ARBA" id="ARBA00023163"/>
    </source>
</evidence>
<evidence type="ECO:0000256" key="4">
    <source>
        <dbReference type="ARBA" id="ARBA00023242"/>
    </source>
</evidence>
<protein>
    <recommendedName>
        <fullName evidence="6">Zn(2)-C6 fungal-type domain-containing protein</fullName>
    </recommendedName>
</protein>
<evidence type="ECO:0000256" key="1">
    <source>
        <dbReference type="ARBA" id="ARBA00023015"/>
    </source>
</evidence>
<keyword evidence="4" id="KW-0539">Nucleus</keyword>
<dbReference type="PROSITE" id="PS00463">
    <property type="entry name" value="ZN2_CY6_FUNGAL_1"/>
    <property type="match status" value="1"/>
</dbReference>
<organism evidence="7 8">
    <name type="scientific">Exophiala dermatitidis (strain ATCC 34100 / CBS 525.76 / NIH/UT8656)</name>
    <name type="common">Black yeast</name>
    <name type="synonym">Wangiella dermatitidis</name>
    <dbReference type="NCBI Taxonomy" id="858893"/>
    <lineage>
        <taxon>Eukaryota</taxon>
        <taxon>Fungi</taxon>
        <taxon>Dikarya</taxon>
        <taxon>Ascomycota</taxon>
        <taxon>Pezizomycotina</taxon>
        <taxon>Eurotiomycetes</taxon>
        <taxon>Chaetothyriomycetidae</taxon>
        <taxon>Chaetothyriales</taxon>
        <taxon>Herpotrichiellaceae</taxon>
        <taxon>Exophiala</taxon>
    </lineage>
</organism>
<keyword evidence="1" id="KW-0805">Transcription regulation</keyword>
<dbReference type="PANTHER" id="PTHR47424:SF3">
    <property type="entry name" value="REGULATORY PROTEIN GAL4"/>
    <property type="match status" value="1"/>
</dbReference>
<feature type="compositionally biased region" description="Polar residues" evidence="5">
    <location>
        <begin position="171"/>
        <end position="188"/>
    </location>
</feature>
<dbReference type="HOGENOM" id="CLU_400098_0_0_1"/>
<keyword evidence="2" id="KW-0238">DNA-binding</keyword>
<feature type="region of interest" description="Disordered" evidence="5">
    <location>
        <begin position="109"/>
        <end position="197"/>
    </location>
</feature>
<dbReference type="SUPFAM" id="SSF57701">
    <property type="entry name" value="Zn2/Cys6 DNA-binding domain"/>
    <property type="match status" value="1"/>
</dbReference>
<evidence type="ECO:0000313" key="8">
    <source>
        <dbReference type="Proteomes" id="UP000007304"/>
    </source>
</evidence>
<dbReference type="CDD" id="cd12148">
    <property type="entry name" value="fungal_TF_MHR"/>
    <property type="match status" value="1"/>
</dbReference>
<name>H6C6L7_EXODN</name>
<dbReference type="GO" id="GO:0000981">
    <property type="term" value="F:DNA-binding transcription factor activity, RNA polymerase II-specific"/>
    <property type="evidence" value="ECO:0007669"/>
    <property type="project" value="InterPro"/>
</dbReference>
<accession>H6C6L7</accession>
<dbReference type="InterPro" id="IPR001138">
    <property type="entry name" value="Zn2Cys6_DnaBD"/>
</dbReference>
<dbReference type="STRING" id="858893.H6C6L7"/>
<feature type="domain" description="Zn(2)-C6 fungal-type" evidence="6">
    <location>
        <begin position="37"/>
        <end position="67"/>
    </location>
</feature>
<evidence type="ECO:0000256" key="2">
    <source>
        <dbReference type="ARBA" id="ARBA00023125"/>
    </source>
</evidence>